<organism evidence="2 3">
    <name type="scientific">Phenylobacterium ferrooxidans</name>
    <dbReference type="NCBI Taxonomy" id="2982689"/>
    <lineage>
        <taxon>Bacteria</taxon>
        <taxon>Pseudomonadati</taxon>
        <taxon>Pseudomonadota</taxon>
        <taxon>Alphaproteobacteria</taxon>
        <taxon>Caulobacterales</taxon>
        <taxon>Caulobacteraceae</taxon>
        <taxon>Phenylobacterium</taxon>
    </lineage>
</organism>
<feature type="domain" description="Tautomerase cis-CaaD-like" evidence="1">
    <location>
        <begin position="1"/>
        <end position="134"/>
    </location>
</feature>
<sequence>MPLWKIYHPVDAFSVEDKHALSQAITALYSRLPKFYVGVVFQEVARDSFFVGGEPAVRFVRIWVDHIARTLPTPEAKAWWIKACDEAMAPFIRDRGFDWEFHIDETPFDLWSIQGLRPPPANSQAEARWIAENKATPYELSTAAAT</sequence>
<keyword evidence="3" id="KW-1185">Reference proteome</keyword>
<gene>
    <name evidence="2" type="ORF">OCL97_15005</name>
</gene>
<proteinExistence type="predicted"/>
<accession>A0ABW6CTW2</accession>
<dbReference type="Pfam" id="PF14832">
    <property type="entry name" value="Tautomerase_3"/>
    <property type="match status" value="1"/>
</dbReference>
<name>A0ABW6CTW2_9CAUL</name>
<dbReference type="InterPro" id="IPR014347">
    <property type="entry name" value="Tautomerase/MIF_sf"/>
</dbReference>
<dbReference type="InterPro" id="IPR028116">
    <property type="entry name" value="Cis-CaaD-like"/>
</dbReference>
<evidence type="ECO:0000313" key="3">
    <source>
        <dbReference type="Proteomes" id="UP001598130"/>
    </source>
</evidence>
<dbReference type="SUPFAM" id="SSF55331">
    <property type="entry name" value="Tautomerase/MIF"/>
    <property type="match status" value="1"/>
</dbReference>
<protein>
    <submittedName>
        <fullName evidence="2">Tautomerase family protein</fullName>
    </submittedName>
</protein>
<comment type="caution">
    <text evidence="2">The sequence shown here is derived from an EMBL/GenBank/DDBJ whole genome shotgun (WGS) entry which is preliminary data.</text>
</comment>
<evidence type="ECO:0000313" key="2">
    <source>
        <dbReference type="EMBL" id="MFD3265265.1"/>
    </source>
</evidence>
<dbReference type="EMBL" id="JAOTJD010000030">
    <property type="protein sequence ID" value="MFD3265265.1"/>
    <property type="molecule type" value="Genomic_DNA"/>
</dbReference>
<dbReference type="RefSeq" id="WP_377370721.1">
    <property type="nucleotide sequence ID" value="NZ_JAOTJD010000030.1"/>
</dbReference>
<evidence type="ECO:0000259" key="1">
    <source>
        <dbReference type="Pfam" id="PF14832"/>
    </source>
</evidence>
<dbReference type="Proteomes" id="UP001598130">
    <property type="component" value="Unassembled WGS sequence"/>
</dbReference>
<dbReference type="Gene3D" id="3.30.429.10">
    <property type="entry name" value="Macrophage Migration Inhibitory Factor"/>
    <property type="match status" value="1"/>
</dbReference>
<reference evidence="2 3" key="1">
    <citation type="submission" date="2022-09" db="EMBL/GenBank/DDBJ databases">
        <title>New species of Phenylobacterium.</title>
        <authorList>
            <person name="Mieszkin S."/>
        </authorList>
    </citation>
    <scope>NUCLEOTIDE SEQUENCE [LARGE SCALE GENOMIC DNA]</scope>
    <source>
        <strain evidence="2 3">HK31-G</strain>
    </source>
</reference>